<dbReference type="SUPFAM" id="SSF54928">
    <property type="entry name" value="RNA-binding domain, RBD"/>
    <property type="match status" value="1"/>
</dbReference>
<dbReference type="PROSITE" id="PS50102">
    <property type="entry name" value="RRM"/>
    <property type="match status" value="1"/>
</dbReference>
<feature type="domain" description="RRM" evidence="4">
    <location>
        <begin position="243"/>
        <end position="355"/>
    </location>
</feature>
<dbReference type="InterPro" id="IPR012677">
    <property type="entry name" value="Nucleotide-bd_a/b_plait_sf"/>
</dbReference>
<feature type="region of interest" description="Disordered" evidence="3">
    <location>
        <begin position="44"/>
        <end position="197"/>
    </location>
</feature>
<dbReference type="SMART" id="SM00582">
    <property type="entry name" value="RPR"/>
    <property type="match status" value="1"/>
</dbReference>
<evidence type="ECO:0000256" key="1">
    <source>
        <dbReference type="ARBA" id="ARBA00022884"/>
    </source>
</evidence>
<evidence type="ECO:0000259" key="6">
    <source>
        <dbReference type="PROSITE" id="PS51391"/>
    </source>
</evidence>
<name>A0A9P6W834_RHOMI</name>
<organism evidence="7 8">
    <name type="scientific">Rhodotorula mucilaginosa</name>
    <name type="common">Yeast</name>
    <name type="synonym">Rhodotorula rubra</name>
    <dbReference type="NCBI Taxonomy" id="5537"/>
    <lineage>
        <taxon>Eukaryota</taxon>
        <taxon>Fungi</taxon>
        <taxon>Dikarya</taxon>
        <taxon>Basidiomycota</taxon>
        <taxon>Pucciniomycotina</taxon>
        <taxon>Microbotryomycetes</taxon>
        <taxon>Sporidiobolales</taxon>
        <taxon>Sporidiobolaceae</taxon>
        <taxon>Rhodotorula</taxon>
    </lineage>
</organism>
<dbReference type="AlphaFoldDB" id="A0A9P6W834"/>
<dbReference type="PANTHER" id="PTHR23140:SF0">
    <property type="entry name" value="U2 SNRNP-ASSOCIATED SURP MOTIF-CONTAINING PROTEIN"/>
    <property type="match status" value="1"/>
</dbReference>
<gene>
    <name evidence="7" type="ORF">C6P46_000302</name>
</gene>
<dbReference type="OrthoDB" id="377209at2759"/>
<dbReference type="Gene3D" id="1.10.10.790">
    <property type="entry name" value="Surp module"/>
    <property type="match status" value="1"/>
</dbReference>
<feature type="region of interest" description="Disordered" evidence="3">
    <location>
        <begin position="1"/>
        <end position="20"/>
    </location>
</feature>
<evidence type="ECO:0008006" key="9">
    <source>
        <dbReference type="Google" id="ProtNLM"/>
    </source>
</evidence>
<feature type="region of interest" description="Disordered" evidence="3">
    <location>
        <begin position="370"/>
        <end position="438"/>
    </location>
</feature>
<dbReference type="InterPro" id="IPR008942">
    <property type="entry name" value="ENTH_VHS"/>
</dbReference>
<dbReference type="PROSITE" id="PS50128">
    <property type="entry name" value="SURP"/>
    <property type="match status" value="1"/>
</dbReference>
<feature type="compositionally biased region" description="Polar residues" evidence="3">
    <location>
        <begin position="124"/>
        <end position="139"/>
    </location>
</feature>
<evidence type="ECO:0000256" key="2">
    <source>
        <dbReference type="PROSITE-ProRule" id="PRU00176"/>
    </source>
</evidence>
<dbReference type="SUPFAM" id="SSF109905">
    <property type="entry name" value="Surp module (SWAP domain)"/>
    <property type="match status" value="1"/>
</dbReference>
<evidence type="ECO:0000313" key="7">
    <source>
        <dbReference type="EMBL" id="KAG0665203.1"/>
    </source>
</evidence>
<dbReference type="Gene3D" id="3.30.70.330">
    <property type="match status" value="1"/>
</dbReference>
<reference evidence="7 8" key="1">
    <citation type="submission" date="2020-11" db="EMBL/GenBank/DDBJ databases">
        <title>Kefir isolates.</title>
        <authorList>
            <person name="Marcisauskas S."/>
            <person name="Kim Y."/>
            <person name="Blasche S."/>
        </authorList>
    </citation>
    <scope>NUCLEOTIDE SEQUENCE [LARGE SCALE GENOMIC DNA]</scope>
    <source>
        <strain evidence="7 8">KR</strain>
    </source>
</reference>
<keyword evidence="8" id="KW-1185">Reference proteome</keyword>
<feature type="compositionally biased region" description="Basic residues" evidence="3">
    <location>
        <begin position="376"/>
        <end position="397"/>
    </location>
</feature>
<dbReference type="InterPro" id="IPR000504">
    <property type="entry name" value="RRM_dom"/>
</dbReference>
<keyword evidence="1 2" id="KW-0694">RNA-binding</keyword>
<feature type="region of interest" description="Disordered" evidence="3">
    <location>
        <begin position="767"/>
        <end position="787"/>
    </location>
</feature>
<dbReference type="InterPro" id="IPR000061">
    <property type="entry name" value="Surp"/>
</dbReference>
<sequence>MDPARQRLALGDSDDERPFKPASAVAANKIARFQGQGTVRKSKFELEREAEAERQRKEAEEAAAAYKDFVESFGGDDETGPSNPGARGGGRAVKTVGRGFVKAGGGEKYNPLADRPAPPAAPPSSTYQSPYGGPTSTHVSAPPAAGPSASAIPTGPRAMTRGGGAPSTRPLAASFMADDDEPPTPAKSSAAAGRKKRAGDDFLEQLKREQAAREDRLKHTAGRAREHAPVLTGSYDTGDPLTTNIHVGGLPQNVTEEALGKMFAQFGPIGSVKVCARAAYLCRLARKSRAAVLTFSLDVQIMWPRLDSGQLASVGGRKLGGFVAYLRRPDAERASKEMDGVEWGDNIIKISWGKAVPVAARAMYEPEPDSAYYRNKDHHGGHRSSRHRSRSRSRSRSHSPTDPHEILRPRKRRSRSPEGGGGGRGNRSSRGAARSWPELEDGVDEQFLVTVAKKVRDNGKAFEEVLRQREKENPRFAFLTDEQRPSYHYFRMLVDPDYEPPVIATFDDEGNAEIYSSDSEESSEDERVGKGKIGRLALRRFECLLRGLTSSREKIARGMMFALEHADCASHVRLSTFSLLSLSDVLFSHLPAQQIADILVCSLTIDSTPVPRKLARLHLVSDILHNAAASVPNAWVYRSIFEKKLPAVFDHLGDIYLSFPGRLKAEQFRGLIEKVRLQLSSTSLLVRKPVIHDATLIATLAAFSQVIDVWANDWMLFEPGVTEDFKRRLAGLDVEEGENAGTGDSAADMDVDAFVSTLPPEVAAELQGVGASAPRTDPAEDVAESAKSGFKPSFKVAAFAPATNEEPSSTMDEDLDGAPVDADLDGSPVVDDDVDGSPVVQAEEDVDGAPVAGELIEEEDVDGAPVADDVDGQALDGEPLVASETKVVSLEDDDGEAMELASDEDIFQ</sequence>
<dbReference type="EMBL" id="PUHQ01000010">
    <property type="protein sequence ID" value="KAG0665203.1"/>
    <property type="molecule type" value="Genomic_DNA"/>
</dbReference>
<feature type="region of interest" description="Disordered" evidence="3">
    <location>
        <begin position="803"/>
        <end position="908"/>
    </location>
</feature>
<evidence type="ECO:0000256" key="3">
    <source>
        <dbReference type="SAM" id="MobiDB-lite"/>
    </source>
</evidence>
<dbReference type="SMART" id="SM00648">
    <property type="entry name" value="SWAP"/>
    <property type="match status" value="1"/>
</dbReference>
<dbReference type="PROSITE" id="PS51391">
    <property type="entry name" value="CID"/>
    <property type="match status" value="1"/>
</dbReference>
<evidence type="ECO:0000313" key="8">
    <source>
        <dbReference type="Proteomes" id="UP000777482"/>
    </source>
</evidence>
<dbReference type="Gene3D" id="1.25.40.90">
    <property type="match status" value="1"/>
</dbReference>
<dbReference type="Proteomes" id="UP000777482">
    <property type="component" value="Unassembled WGS sequence"/>
</dbReference>
<dbReference type="InterPro" id="IPR035967">
    <property type="entry name" value="SWAP/Surp_sf"/>
</dbReference>
<dbReference type="GO" id="GO:0005634">
    <property type="term" value="C:nucleus"/>
    <property type="evidence" value="ECO:0007669"/>
    <property type="project" value="TreeGrafter"/>
</dbReference>
<feature type="domain" description="SURP motif" evidence="5">
    <location>
        <begin position="447"/>
        <end position="490"/>
    </location>
</feature>
<dbReference type="PANTHER" id="PTHR23140">
    <property type="entry name" value="RNA PROCESSING PROTEIN LD23810P"/>
    <property type="match status" value="1"/>
</dbReference>
<dbReference type="InterPro" id="IPR035979">
    <property type="entry name" value="RBD_domain_sf"/>
</dbReference>
<evidence type="ECO:0000259" key="5">
    <source>
        <dbReference type="PROSITE" id="PS50128"/>
    </source>
</evidence>
<accession>A0A9P6W834</accession>
<feature type="domain" description="CID" evidence="6">
    <location>
        <begin position="533"/>
        <end position="733"/>
    </location>
</feature>
<protein>
    <recommendedName>
        <fullName evidence="9">RRM domain-containing protein</fullName>
    </recommendedName>
</protein>
<dbReference type="GO" id="GO:0003723">
    <property type="term" value="F:RNA binding"/>
    <property type="evidence" value="ECO:0007669"/>
    <property type="project" value="UniProtKB-UniRule"/>
</dbReference>
<evidence type="ECO:0000259" key="4">
    <source>
        <dbReference type="PROSITE" id="PS50102"/>
    </source>
</evidence>
<feature type="compositionally biased region" description="Basic and acidic residues" evidence="3">
    <location>
        <begin position="399"/>
        <end position="408"/>
    </location>
</feature>
<feature type="compositionally biased region" description="Basic and acidic residues" evidence="3">
    <location>
        <begin position="44"/>
        <end position="60"/>
    </location>
</feature>
<dbReference type="Pfam" id="PF01805">
    <property type="entry name" value="Surp"/>
    <property type="match status" value="1"/>
</dbReference>
<comment type="caution">
    <text evidence="7">The sequence shown here is derived from an EMBL/GenBank/DDBJ whole genome shotgun (WGS) entry which is preliminary data.</text>
</comment>
<dbReference type="Pfam" id="PF00076">
    <property type="entry name" value="RRM_1"/>
    <property type="match status" value="1"/>
</dbReference>
<dbReference type="InterPro" id="IPR006569">
    <property type="entry name" value="CID_dom"/>
</dbReference>
<dbReference type="InterPro" id="IPR051485">
    <property type="entry name" value="SR-CTD_assoc_factor"/>
</dbReference>
<feature type="compositionally biased region" description="Low complexity" evidence="3">
    <location>
        <begin position="426"/>
        <end position="435"/>
    </location>
</feature>
<feature type="compositionally biased region" description="Low complexity" evidence="3">
    <location>
        <begin position="140"/>
        <end position="156"/>
    </location>
</feature>
<dbReference type="GO" id="GO:0006396">
    <property type="term" value="P:RNA processing"/>
    <property type="evidence" value="ECO:0007669"/>
    <property type="project" value="InterPro"/>
</dbReference>
<proteinExistence type="predicted"/>
<feature type="compositionally biased region" description="Acidic residues" evidence="3">
    <location>
        <begin position="890"/>
        <end position="908"/>
    </location>
</feature>
<dbReference type="SMART" id="SM00360">
    <property type="entry name" value="RRM"/>
    <property type="match status" value="1"/>
</dbReference>